<dbReference type="STRING" id="660025.F9F9R2"/>
<dbReference type="InterPro" id="IPR021858">
    <property type="entry name" value="Fun_TF"/>
</dbReference>
<dbReference type="Pfam" id="PF11951">
    <property type="entry name" value="Fungal_trans_2"/>
    <property type="match status" value="1"/>
</dbReference>
<dbReference type="GO" id="GO:0005634">
    <property type="term" value="C:nucleus"/>
    <property type="evidence" value="ECO:0007669"/>
    <property type="project" value="UniProtKB-SubCell"/>
</dbReference>
<sequence>QATNCIESAADLNKPDMPPTQGARRRHRTFTLIIVIQGCWKCRSRKVKRSTQADPFSVTRHARGVSIVDASASNALATILRSYGWNKTNQSLFKPMGGVFCVAVLFVDVPELTWAGFETLSSELLDLLILSCDDNPCHTQAYIHRERSSWTPKCHNPFSVFSSRPEVLTPLRSSLNPTPLEELKPPPQSLDSITGPLQDERFLFHHYVTHVAFIMLPYEHPYNPWQCYWATAALQLALSGQKVLYRALLAHSAFNIAHLLGNDAKMANIALRYYNAALSHLTHDLVHRKTDSSAMLASIMSLMFAEAYRGHSTDWKHHLRGARTLLWSYGEAYPWILSDLARSSLESLGVIEIIAGSSTWFNRSDFEANHQSPDAGNPDPLAMLSTPDFIFTIGAPRCILECISKITHFSQAPLGDISRTTSNELLHEVLSCLNSIQSSSSLIPNNPPEAKHQAKAFISATYIYCYRTLLDVPPHAIQQHVHDTLGHVSAFLANSTGNFSAWPAFIAAAEAYTQEDLATAQEWVNWATSLSFMKYGEDAR</sequence>
<reference evidence="4" key="1">
    <citation type="journal article" date="2012" name="Mol. Plant Microbe Interact.">
        <title>A highly conserved effector in Fusarium oxysporum is required for full virulence on Arabidopsis.</title>
        <authorList>
            <person name="Thatcher L.F."/>
            <person name="Gardiner D.M."/>
            <person name="Kazan K."/>
            <person name="Manners J."/>
        </authorList>
    </citation>
    <scope>NUCLEOTIDE SEQUENCE [LARGE SCALE GENOMIC DNA]</scope>
    <source>
        <strain evidence="4">Fo5176</strain>
    </source>
</reference>
<organism evidence="4">
    <name type="scientific">Fusarium oxysporum (strain Fo5176)</name>
    <name type="common">Fusarium vascular wilt</name>
    <dbReference type="NCBI Taxonomy" id="660025"/>
    <lineage>
        <taxon>Eukaryota</taxon>
        <taxon>Fungi</taxon>
        <taxon>Dikarya</taxon>
        <taxon>Ascomycota</taxon>
        <taxon>Pezizomycotina</taxon>
        <taxon>Sordariomycetes</taxon>
        <taxon>Hypocreomycetidae</taxon>
        <taxon>Hypocreales</taxon>
        <taxon>Nectriaceae</taxon>
        <taxon>Fusarium</taxon>
        <taxon>Fusarium oxysporum species complex</taxon>
    </lineage>
</organism>
<feature type="non-terminal residue" evidence="4">
    <location>
        <position position="1"/>
    </location>
</feature>
<protein>
    <recommendedName>
        <fullName evidence="5">Transcription factor domain-containing protein</fullName>
    </recommendedName>
</protein>
<dbReference type="EMBL" id="AFQF01001066">
    <property type="protein sequence ID" value="EGU86340.1"/>
    <property type="molecule type" value="Genomic_DNA"/>
</dbReference>
<accession>F9F9R2</accession>
<keyword evidence="2" id="KW-0539">Nucleus</keyword>
<comment type="subcellular location">
    <subcellularLocation>
        <location evidence="1">Nucleus</location>
    </subcellularLocation>
</comment>
<proteinExistence type="predicted"/>
<dbReference type="AlphaFoldDB" id="F9F9R2"/>
<feature type="region of interest" description="Disordered" evidence="3">
    <location>
        <begin position="1"/>
        <end position="23"/>
    </location>
</feature>
<dbReference type="PANTHER" id="PTHR37534:SF46">
    <property type="entry name" value="ZN(II)2CYS6 TRANSCRIPTION FACTOR (EUROFUNG)"/>
    <property type="match status" value="1"/>
</dbReference>
<gene>
    <name evidence="4" type="ORF">FOXB_03137</name>
</gene>
<name>F9F9R2_FUSOF</name>
<dbReference type="OrthoDB" id="3477330at2759"/>
<evidence type="ECO:0000256" key="3">
    <source>
        <dbReference type="SAM" id="MobiDB-lite"/>
    </source>
</evidence>
<evidence type="ECO:0008006" key="5">
    <source>
        <dbReference type="Google" id="ProtNLM"/>
    </source>
</evidence>
<evidence type="ECO:0000256" key="1">
    <source>
        <dbReference type="ARBA" id="ARBA00004123"/>
    </source>
</evidence>
<dbReference type="PANTHER" id="PTHR37534">
    <property type="entry name" value="TRANSCRIPTIONAL ACTIVATOR PROTEIN UGA3"/>
    <property type="match status" value="1"/>
</dbReference>
<comment type="caution">
    <text evidence="4">The sequence shown here is derived from an EMBL/GenBank/DDBJ whole genome shotgun (WGS) entry which is preliminary data.</text>
</comment>
<evidence type="ECO:0000256" key="2">
    <source>
        <dbReference type="ARBA" id="ARBA00023242"/>
    </source>
</evidence>
<evidence type="ECO:0000313" key="4">
    <source>
        <dbReference type="EMBL" id="EGU86340.1"/>
    </source>
</evidence>